<sequence length="209" mass="24303">MGTTEHKSMDVLISGDAVRECVIRERWARDTGHWDVMDESYYEDTRIAVGWASCSGSEFIEKTKELAVRSRGQGLHQLGPIRVELSGDRAFAELPAQIVMPIEIDGYAANLFVWERMCFRVEKREDDWRISEFRAVYLKDAVFPEYPQERISVDRDLLGTCRRSYQYTHYWSIQAGWGDHPDRPGVDRPELMDEVYRSNREWLYGAPGA</sequence>
<dbReference type="Proteomes" id="UP000654947">
    <property type="component" value="Unassembled WGS sequence"/>
</dbReference>
<dbReference type="SUPFAM" id="SSF54427">
    <property type="entry name" value="NTF2-like"/>
    <property type="match status" value="1"/>
</dbReference>
<evidence type="ECO:0000313" key="3">
    <source>
        <dbReference type="Proteomes" id="UP000654947"/>
    </source>
</evidence>
<gene>
    <name evidence="2" type="ORF">GCM10007147_06900</name>
</gene>
<protein>
    <recommendedName>
        <fullName evidence="1">SnoaL-like domain-containing protein</fullName>
    </recommendedName>
</protein>
<organism evidence="2 3">
    <name type="scientific">Nocardiopsis kunsanensis</name>
    <dbReference type="NCBI Taxonomy" id="141693"/>
    <lineage>
        <taxon>Bacteria</taxon>
        <taxon>Bacillati</taxon>
        <taxon>Actinomycetota</taxon>
        <taxon>Actinomycetes</taxon>
        <taxon>Streptosporangiales</taxon>
        <taxon>Nocardiopsidaceae</taxon>
        <taxon>Nocardiopsis</taxon>
    </lineage>
</organism>
<feature type="domain" description="SnoaL-like" evidence="1">
    <location>
        <begin position="16"/>
        <end position="134"/>
    </location>
</feature>
<evidence type="ECO:0000313" key="2">
    <source>
        <dbReference type="EMBL" id="GHD17584.1"/>
    </source>
</evidence>
<keyword evidence="3" id="KW-1185">Reference proteome</keyword>
<dbReference type="AlphaFoldDB" id="A0A919CF62"/>
<dbReference type="Gene3D" id="3.10.450.50">
    <property type="match status" value="1"/>
</dbReference>
<dbReference type="EMBL" id="BMXL01000002">
    <property type="protein sequence ID" value="GHD17584.1"/>
    <property type="molecule type" value="Genomic_DNA"/>
</dbReference>
<dbReference type="InterPro" id="IPR032710">
    <property type="entry name" value="NTF2-like_dom_sf"/>
</dbReference>
<proteinExistence type="predicted"/>
<comment type="caution">
    <text evidence="2">The sequence shown here is derived from an EMBL/GenBank/DDBJ whole genome shotgun (WGS) entry which is preliminary data.</text>
</comment>
<evidence type="ECO:0000259" key="1">
    <source>
        <dbReference type="Pfam" id="PF13577"/>
    </source>
</evidence>
<reference evidence="2 3" key="1">
    <citation type="journal article" date="2014" name="Int. J. Syst. Evol. Microbiol.">
        <title>Complete genome sequence of Corynebacterium casei LMG S-19264T (=DSM 44701T), isolated from a smear-ripened cheese.</title>
        <authorList>
            <consortium name="US DOE Joint Genome Institute (JGI-PGF)"/>
            <person name="Walter F."/>
            <person name="Albersmeier A."/>
            <person name="Kalinowski J."/>
            <person name="Ruckert C."/>
        </authorList>
    </citation>
    <scope>NUCLEOTIDE SEQUENCE [LARGE SCALE GENOMIC DNA]</scope>
    <source>
        <strain evidence="2 3">KCTC 19473</strain>
    </source>
</reference>
<dbReference type="Pfam" id="PF13577">
    <property type="entry name" value="SnoaL_4"/>
    <property type="match status" value="1"/>
</dbReference>
<dbReference type="InterPro" id="IPR037401">
    <property type="entry name" value="SnoaL-like"/>
</dbReference>
<name>A0A919CF62_9ACTN</name>
<accession>A0A919CF62</accession>